<evidence type="ECO:0000313" key="3">
    <source>
        <dbReference type="Proteomes" id="UP000438429"/>
    </source>
</evidence>
<organism evidence="2 3">
    <name type="scientific">Scophthalmus maximus</name>
    <name type="common">Turbot</name>
    <name type="synonym">Psetta maxima</name>
    <dbReference type="NCBI Taxonomy" id="52904"/>
    <lineage>
        <taxon>Eukaryota</taxon>
        <taxon>Metazoa</taxon>
        <taxon>Chordata</taxon>
        <taxon>Craniata</taxon>
        <taxon>Vertebrata</taxon>
        <taxon>Euteleostomi</taxon>
        <taxon>Actinopterygii</taxon>
        <taxon>Neopterygii</taxon>
        <taxon>Teleostei</taxon>
        <taxon>Neoteleostei</taxon>
        <taxon>Acanthomorphata</taxon>
        <taxon>Carangaria</taxon>
        <taxon>Pleuronectiformes</taxon>
        <taxon>Pleuronectoidei</taxon>
        <taxon>Scophthalmidae</taxon>
        <taxon>Scophthalmus</taxon>
    </lineage>
</organism>
<protein>
    <submittedName>
        <fullName evidence="2">Uncharacterized protein</fullName>
    </submittedName>
</protein>
<dbReference type="Proteomes" id="UP000438429">
    <property type="component" value="Unassembled WGS sequence"/>
</dbReference>
<evidence type="ECO:0000313" key="2">
    <source>
        <dbReference type="EMBL" id="KAF0047697.1"/>
    </source>
</evidence>
<accession>A0A6A4TLG2</accession>
<reference evidence="2 3" key="1">
    <citation type="submission" date="2019-06" db="EMBL/GenBank/DDBJ databases">
        <title>Draft genomes of female and male turbot (Scophthalmus maximus).</title>
        <authorList>
            <person name="Xu H."/>
            <person name="Xu X.-W."/>
            <person name="Shao C."/>
            <person name="Chen S."/>
        </authorList>
    </citation>
    <scope>NUCLEOTIDE SEQUENCE [LARGE SCALE GENOMIC DNA]</scope>
    <source>
        <strain evidence="2">Ysfricsl-2016a</strain>
        <tissue evidence="2">Blood</tissue>
    </source>
</reference>
<dbReference type="EMBL" id="VEVO01000001">
    <property type="protein sequence ID" value="KAF0047697.1"/>
    <property type="molecule type" value="Genomic_DNA"/>
</dbReference>
<feature type="compositionally biased region" description="Low complexity" evidence="1">
    <location>
        <begin position="32"/>
        <end position="42"/>
    </location>
</feature>
<gene>
    <name evidence="2" type="ORF">F2P81_001330</name>
</gene>
<evidence type="ECO:0000256" key="1">
    <source>
        <dbReference type="SAM" id="MobiDB-lite"/>
    </source>
</evidence>
<name>A0A6A4TLG2_SCOMX</name>
<dbReference type="AlphaFoldDB" id="A0A6A4TLG2"/>
<sequence>MHISLSLLVASLTRSHVIDRSDSRPPAHHVRSPSSKTSSSGSARRRRDRTSACEVGHYGGIVVWKIHERWAQGADRPARHGISCPVLHARNMYDAEAITQGLLLEVPEAGVGYVVKCSVTKELQQRLVVDCHNKVPAAQHEVACLVQGICHCECLALYGRVSGFSRMREPAAD</sequence>
<comment type="caution">
    <text evidence="2">The sequence shown here is derived from an EMBL/GenBank/DDBJ whole genome shotgun (WGS) entry which is preliminary data.</text>
</comment>
<proteinExistence type="predicted"/>
<feature type="region of interest" description="Disordered" evidence="1">
    <location>
        <begin position="19"/>
        <end position="50"/>
    </location>
</feature>